<dbReference type="EMBL" id="MRCY01000566">
    <property type="protein sequence ID" value="RKK83290.1"/>
    <property type="molecule type" value="Genomic_DNA"/>
</dbReference>
<evidence type="ECO:0000313" key="4">
    <source>
        <dbReference type="Proteomes" id="UP000285860"/>
    </source>
</evidence>
<proteinExistence type="predicted"/>
<evidence type="ECO:0000313" key="1">
    <source>
        <dbReference type="EMBL" id="RKK57902.1"/>
    </source>
</evidence>
<reference evidence="3 4" key="1">
    <citation type="journal article" date="2018" name="Sci. Rep.">
        <title>Characterisation of pathogen-specific regions and novel effector candidates in Fusarium oxysporum f. sp. cepae.</title>
        <authorList>
            <person name="Armitage A.D."/>
            <person name="Taylor A."/>
            <person name="Sobczyk M.K."/>
            <person name="Baxter L."/>
            <person name="Greenfield B.P."/>
            <person name="Bates H.J."/>
            <person name="Wilson F."/>
            <person name="Jackson A.C."/>
            <person name="Ott S."/>
            <person name="Harrison R.J."/>
            <person name="Clarkson J.P."/>
        </authorList>
    </citation>
    <scope>NUCLEOTIDE SEQUENCE [LARGE SCALE GENOMIC DNA]</scope>
    <source>
        <strain evidence="1 3">Fo_A13</strain>
        <strain evidence="2 4">Fo_A28</strain>
    </source>
</reference>
<evidence type="ECO:0000313" key="3">
    <source>
        <dbReference type="Proteomes" id="UP000285084"/>
    </source>
</evidence>
<comment type="caution">
    <text evidence="1">The sequence shown here is derived from an EMBL/GenBank/DDBJ whole genome shotgun (WGS) entry which is preliminary data.</text>
</comment>
<dbReference type="AlphaFoldDB" id="A0A420N4N4"/>
<sequence>MSRATDDGATSVDSDMDEHIGNRAILLRRGWVPVNVMFPQLSST</sequence>
<dbReference type="EMBL" id="MRCX01000814">
    <property type="protein sequence ID" value="RKK57902.1"/>
    <property type="molecule type" value="Genomic_DNA"/>
</dbReference>
<evidence type="ECO:0000313" key="2">
    <source>
        <dbReference type="EMBL" id="RKK83290.1"/>
    </source>
</evidence>
<gene>
    <name evidence="2" type="ORF">BFJ68_g17461</name>
    <name evidence="1" type="ORF">BFJ69_g17436</name>
</gene>
<organism evidence="1 3">
    <name type="scientific">Fusarium oxysporum</name>
    <name type="common">Fusarium vascular wilt</name>
    <dbReference type="NCBI Taxonomy" id="5507"/>
    <lineage>
        <taxon>Eukaryota</taxon>
        <taxon>Fungi</taxon>
        <taxon>Dikarya</taxon>
        <taxon>Ascomycota</taxon>
        <taxon>Pezizomycotina</taxon>
        <taxon>Sordariomycetes</taxon>
        <taxon>Hypocreomycetidae</taxon>
        <taxon>Hypocreales</taxon>
        <taxon>Nectriaceae</taxon>
        <taxon>Fusarium</taxon>
        <taxon>Fusarium oxysporum species complex</taxon>
    </lineage>
</organism>
<name>A0A420N4N4_FUSOX</name>
<protein>
    <submittedName>
        <fullName evidence="1">Uncharacterized protein</fullName>
    </submittedName>
</protein>
<dbReference type="Proteomes" id="UP000285860">
    <property type="component" value="Unassembled WGS sequence"/>
</dbReference>
<accession>A0A420N4N4</accession>
<dbReference type="Proteomes" id="UP000285084">
    <property type="component" value="Unassembled WGS sequence"/>
</dbReference>